<dbReference type="PANTHER" id="PTHR33490:SF6">
    <property type="entry name" value="SLL1049 PROTEIN"/>
    <property type="match status" value="1"/>
</dbReference>
<name>A0A5R9G369_9BACL</name>
<protein>
    <submittedName>
        <fullName evidence="2">Transglutaminase family protein</fullName>
    </submittedName>
</protein>
<dbReference type="RefSeq" id="WP_138196435.1">
    <property type="nucleotide sequence ID" value="NZ_VCIW01000016.1"/>
</dbReference>
<comment type="caution">
    <text evidence="2">The sequence shown here is derived from an EMBL/GenBank/DDBJ whole genome shotgun (WGS) entry which is preliminary data.</text>
</comment>
<gene>
    <name evidence="2" type="ORF">FE782_21705</name>
</gene>
<dbReference type="SUPFAM" id="SSF54001">
    <property type="entry name" value="Cysteine proteinases"/>
    <property type="match status" value="1"/>
</dbReference>
<accession>A0A5R9G369</accession>
<dbReference type="EMBL" id="VCIW01000016">
    <property type="protein sequence ID" value="TLS50281.1"/>
    <property type="molecule type" value="Genomic_DNA"/>
</dbReference>
<dbReference type="Pfam" id="PF01841">
    <property type="entry name" value="Transglut_core"/>
    <property type="match status" value="1"/>
</dbReference>
<evidence type="ECO:0000259" key="1">
    <source>
        <dbReference type="SMART" id="SM00460"/>
    </source>
</evidence>
<keyword evidence="3" id="KW-1185">Reference proteome</keyword>
<dbReference type="PANTHER" id="PTHR33490">
    <property type="entry name" value="BLR5614 PROTEIN-RELATED"/>
    <property type="match status" value="1"/>
</dbReference>
<dbReference type="InterPro" id="IPR038765">
    <property type="entry name" value="Papain-like_cys_pep_sf"/>
</dbReference>
<sequence>MKFKICHVTTYRYDEPVTDSVNEIRLAPRTNYRQSCYHHSVAIEPNAPLLTYEDGFGNRIHAFTVNNSHRELVIRSESTVVTHDNDGVRKRVLTPEEDWATLADDAVQNKYAEYLIPTPYTEANDDVAAFAASCGRPGAGVYEQTMELVSRIYEEFEYRPNATRIGTTPAELLEGRAGVCQDFAHLMIAACRLSGIPARYASGYHFIGDLQTRAADFEQASHAWVEAYIPGTGWLGFDPTNNNRVDGRYIKLGHGRDYLDIVPVKGIYRGTPNQRLFVDVDVQLIDK</sequence>
<evidence type="ECO:0000313" key="3">
    <source>
        <dbReference type="Proteomes" id="UP000309676"/>
    </source>
</evidence>
<dbReference type="InterPro" id="IPR013589">
    <property type="entry name" value="Bac_transglu_N"/>
</dbReference>
<dbReference type="Gene3D" id="3.10.620.30">
    <property type="match status" value="1"/>
</dbReference>
<dbReference type="AlphaFoldDB" id="A0A5R9G369"/>
<reference evidence="2 3" key="1">
    <citation type="submission" date="2019-05" db="EMBL/GenBank/DDBJ databases">
        <authorList>
            <person name="Narsing Rao M.P."/>
            <person name="Li W.J."/>
        </authorList>
    </citation>
    <scope>NUCLEOTIDE SEQUENCE [LARGE SCALE GENOMIC DNA]</scope>
    <source>
        <strain evidence="2 3">SYSU_K30003</strain>
    </source>
</reference>
<dbReference type="Proteomes" id="UP000309676">
    <property type="component" value="Unassembled WGS sequence"/>
</dbReference>
<dbReference type="Pfam" id="PF08379">
    <property type="entry name" value="Bact_transglu_N"/>
    <property type="match status" value="1"/>
</dbReference>
<proteinExistence type="predicted"/>
<dbReference type="SMART" id="SM00460">
    <property type="entry name" value="TGc"/>
    <property type="match status" value="1"/>
</dbReference>
<dbReference type="OrthoDB" id="9787782at2"/>
<evidence type="ECO:0000313" key="2">
    <source>
        <dbReference type="EMBL" id="TLS50281.1"/>
    </source>
</evidence>
<dbReference type="InterPro" id="IPR002931">
    <property type="entry name" value="Transglutaminase-like"/>
</dbReference>
<organism evidence="2 3">
    <name type="scientific">Paenibacillus antri</name>
    <dbReference type="NCBI Taxonomy" id="2582848"/>
    <lineage>
        <taxon>Bacteria</taxon>
        <taxon>Bacillati</taxon>
        <taxon>Bacillota</taxon>
        <taxon>Bacilli</taxon>
        <taxon>Bacillales</taxon>
        <taxon>Paenibacillaceae</taxon>
        <taxon>Paenibacillus</taxon>
    </lineage>
</organism>
<feature type="domain" description="Transglutaminase-like" evidence="1">
    <location>
        <begin position="172"/>
        <end position="241"/>
    </location>
</feature>